<dbReference type="AlphaFoldDB" id="A0A7C4R5K1"/>
<reference evidence="1" key="1">
    <citation type="journal article" date="2020" name="mSystems">
        <title>Genome- and Community-Level Interaction Insights into Carbon Utilization and Element Cycling Functions of Hydrothermarchaeota in Hydrothermal Sediment.</title>
        <authorList>
            <person name="Zhou Z."/>
            <person name="Liu Y."/>
            <person name="Xu W."/>
            <person name="Pan J."/>
            <person name="Luo Z.H."/>
            <person name="Li M."/>
        </authorList>
    </citation>
    <scope>NUCLEOTIDE SEQUENCE [LARGE SCALE GENOMIC DNA]</scope>
    <source>
        <strain evidence="1">SpSt-579</strain>
    </source>
</reference>
<dbReference type="EMBL" id="DSYQ01000028">
    <property type="protein sequence ID" value="HGT71438.1"/>
    <property type="molecule type" value="Genomic_DNA"/>
</dbReference>
<protein>
    <submittedName>
        <fullName evidence="1">Uncharacterized protein</fullName>
    </submittedName>
</protein>
<name>A0A7C4R5K1_UNCC3</name>
<comment type="caution">
    <text evidence="1">The sequence shown here is derived from an EMBL/GenBank/DDBJ whole genome shotgun (WGS) entry which is preliminary data.</text>
</comment>
<evidence type="ECO:0000313" key="1">
    <source>
        <dbReference type="EMBL" id="HGT71438.1"/>
    </source>
</evidence>
<proteinExistence type="predicted"/>
<gene>
    <name evidence="1" type="ORF">ENT43_04235</name>
</gene>
<accession>A0A7C4R5K1</accession>
<organism evidence="1">
    <name type="scientific">candidate division CPR3 bacterium</name>
    <dbReference type="NCBI Taxonomy" id="2268181"/>
    <lineage>
        <taxon>Bacteria</taxon>
        <taxon>Bacteria division CPR3</taxon>
    </lineage>
</organism>
<sequence length="68" mass="7982">MFENESVGLPENKYCPVGYSLANGARYFMMDKNHPDRFFFFSIGQYGIMLDPNDMQNSKLWQETVVVY</sequence>